<dbReference type="EMBL" id="CADCUW010000197">
    <property type="protein sequence ID" value="CAA9406962.1"/>
    <property type="molecule type" value="Genomic_DNA"/>
</dbReference>
<sequence>MSLDAVVDRLIVETAQENGDDPHDLEGVALLVPASGMPRAKVLKAGVEVPKTVSLLQLLQLLDRSTVLDALRLPPHRTSHAPPLPPRTMLFSTIDFPEDVEHVLTAWMPPARYPFTLQDENATTTHMVPMPPIVYRAHLRAGDGRLKSLCLTLAPELREEDPPDAKLKTPLYRYPFSNVFGEYGGVLEVACWPTIEKEQMALAELPRKAVHAFLSIPNTAHLYGAGTSHNAPHHDYRALVEDVEAGGLNPDWLIPARLDVAGLHHQQRKEGVA</sequence>
<reference evidence="1" key="1">
    <citation type="submission" date="2020-02" db="EMBL/GenBank/DDBJ databases">
        <authorList>
            <person name="Meier V. D."/>
        </authorList>
    </citation>
    <scope>NUCLEOTIDE SEQUENCE</scope>
    <source>
        <strain evidence="1">AVDCRST_MAG01</strain>
    </source>
</reference>
<gene>
    <name evidence="1" type="ORF">AVDCRST_MAG01-01-1384</name>
</gene>
<proteinExistence type="predicted"/>
<accession>A0A6J4PDG1</accession>
<dbReference type="AlphaFoldDB" id="A0A6J4PDG1"/>
<evidence type="ECO:0000313" key="1">
    <source>
        <dbReference type="EMBL" id="CAA9406962.1"/>
    </source>
</evidence>
<protein>
    <submittedName>
        <fullName evidence="1">Uncharacterized protein</fullName>
    </submittedName>
</protein>
<organism evidence="1">
    <name type="scientific">uncultured Rubrobacteraceae bacterium</name>
    <dbReference type="NCBI Taxonomy" id="349277"/>
    <lineage>
        <taxon>Bacteria</taxon>
        <taxon>Bacillati</taxon>
        <taxon>Actinomycetota</taxon>
        <taxon>Rubrobacteria</taxon>
        <taxon>Rubrobacterales</taxon>
        <taxon>Rubrobacteraceae</taxon>
        <taxon>environmental samples</taxon>
    </lineage>
</organism>
<name>A0A6J4PDG1_9ACTN</name>